<proteinExistence type="predicted"/>
<dbReference type="EMBL" id="OU015568">
    <property type="protein sequence ID" value="CAG5088273.1"/>
    <property type="molecule type" value="Genomic_DNA"/>
</dbReference>
<organism evidence="3 4">
    <name type="scientific">Oikopleura dioica</name>
    <name type="common">Tunicate</name>
    <dbReference type="NCBI Taxonomy" id="34765"/>
    <lineage>
        <taxon>Eukaryota</taxon>
        <taxon>Metazoa</taxon>
        <taxon>Chordata</taxon>
        <taxon>Tunicata</taxon>
        <taxon>Appendicularia</taxon>
        <taxon>Copelata</taxon>
        <taxon>Oikopleuridae</taxon>
        <taxon>Oikopleura</taxon>
    </lineage>
</organism>
<accession>A0ABN7S1L2</accession>
<evidence type="ECO:0000256" key="1">
    <source>
        <dbReference type="SAM" id="Coils"/>
    </source>
</evidence>
<sequence length="287" mass="33588">MEIFNRLDSKRFELPKVKSSENAPLCDYCKKREADYECEQCENETGETPIRYICERHLDRIRKHEEPNRHNYRKISDYSEDSLVDLMNTSNVHISCLKGQIAQLKGELGETKERIEDHFQRLIQSFTEEVNLHKQKCIREIEAESNKKKNELLSQKSTLERIVGHIKTLSDQEAEKADEKAKENEEANTNVKDTQNQIYDDAQRAKQYRPSAGPFFRLQPFDENIKRLVRQVIDYDIVTEPIDFNKLKEATGMTKPLVAGHVFSFNAQEIPLWCLRDCPVIMLPIQI</sequence>
<keyword evidence="1" id="KW-0175">Coiled coil</keyword>
<feature type="coiled-coil region" evidence="1">
    <location>
        <begin position="94"/>
        <end position="121"/>
    </location>
</feature>
<name>A0ABN7S1L2_OIKDI</name>
<protein>
    <submittedName>
        <fullName evidence="3">Oidioi.mRNA.OKI2018_I69.PAR.g11795.t1.cds</fullName>
    </submittedName>
</protein>
<evidence type="ECO:0000256" key="2">
    <source>
        <dbReference type="SAM" id="MobiDB-lite"/>
    </source>
</evidence>
<feature type="compositionally biased region" description="Basic and acidic residues" evidence="2">
    <location>
        <begin position="170"/>
        <end position="185"/>
    </location>
</feature>
<reference evidence="3 4" key="1">
    <citation type="submission" date="2021-04" db="EMBL/GenBank/DDBJ databases">
        <authorList>
            <person name="Bliznina A."/>
        </authorList>
    </citation>
    <scope>NUCLEOTIDE SEQUENCE [LARGE SCALE GENOMIC DNA]</scope>
</reference>
<gene>
    <name evidence="3" type="ORF">OKIOD_LOCUS3353</name>
</gene>
<keyword evidence="4" id="KW-1185">Reference proteome</keyword>
<evidence type="ECO:0000313" key="3">
    <source>
        <dbReference type="EMBL" id="CAG5088273.1"/>
    </source>
</evidence>
<dbReference type="Proteomes" id="UP001158576">
    <property type="component" value="Chromosome PAR"/>
</dbReference>
<feature type="region of interest" description="Disordered" evidence="2">
    <location>
        <begin position="170"/>
        <end position="190"/>
    </location>
</feature>
<evidence type="ECO:0000313" key="4">
    <source>
        <dbReference type="Proteomes" id="UP001158576"/>
    </source>
</evidence>